<dbReference type="PROSITE" id="PS51007">
    <property type="entry name" value="CYTC"/>
    <property type="match status" value="3"/>
</dbReference>
<keyword evidence="7" id="KW-1185">Reference proteome</keyword>
<dbReference type="GO" id="GO:0020037">
    <property type="term" value="F:heme binding"/>
    <property type="evidence" value="ECO:0007669"/>
    <property type="project" value="InterPro"/>
</dbReference>
<organism evidence="6 7">
    <name type="scientific">Stigmatella aurantiaca</name>
    <dbReference type="NCBI Taxonomy" id="41"/>
    <lineage>
        <taxon>Bacteria</taxon>
        <taxon>Pseudomonadati</taxon>
        <taxon>Myxococcota</taxon>
        <taxon>Myxococcia</taxon>
        <taxon>Myxococcales</taxon>
        <taxon>Cystobacterineae</taxon>
        <taxon>Archangiaceae</taxon>
        <taxon>Stigmatella</taxon>
    </lineage>
</organism>
<dbReference type="Gene3D" id="1.10.760.10">
    <property type="entry name" value="Cytochrome c-like domain"/>
    <property type="match status" value="3"/>
</dbReference>
<protein>
    <submittedName>
        <fullName evidence="6">Cytochrome c</fullName>
    </submittedName>
</protein>
<evidence type="ECO:0000256" key="3">
    <source>
        <dbReference type="ARBA" id="ARBA00023004"/>
    </source>
</evidence>
<dbReference type="AlphaFoldDB" id="A0A1H7MPL6"/>
<gene>
    <name evidence="6" type="ORF">SAMN05444354_10453</name>
</gene>
<evidence type="ECO:0000256" key="4">
    <source>
        <dbReference type="PROSITE-ProRule" id="PRU00433"/>
    </source>
</evidence>
<keyword evidence="1 4" id="KW-0349">Heme</keyword>
<feature type="domain" description="Cytochrome c" evidence="5">
    <location>
        <begin position="49"/>
        <end position="149"/>
    </location>
</feature>
<feature type="domain" description="Cytochrome c" evidence="5">
    <location>
        <begin position="194"/>
        <end position="303"/>
    </location>
</feature>
<keyword evidence="2 4" id="KW-0479">Metal-binding</keyword>
<keyword evidence="3 4" id="KW-0408">Iron</keyword>
<evidence type="ECO:0000256" key="2">
    <source>
        <dbReference type="ARBA" id="ARBA00022723"/>
    </source>
</evidence>
<proteinExistence type="predicted"/>
<dbReference type="Pfam" id="PF00034">
    <property type="entry name" value="Cytochrom_C"/>
    <property type="match status" value="1"/>
</dbReference>
<dbReference type="PANTHER" id="PTHR35008:SF8">
    <property type="entry name" value="ALCOHOL DEHYDROGENASE CYTOCHROME C SUBUNIT"/>
    <property type="match status" value="1"/>
</dbReference>
<dbReference type="GO" id="GO:0009055">
    <property type="term" value="F:electron transfer activity"/>
    <property type="evidence" value="ECO:0007669"/>
    <property type="project" value="InterPro"/>
</dbReference>
<dbReference type="InterPro" id="IPR051459">
    <property type="entry name" value="Cytochrome_c-type_DH"/>
</dbReference>
<dbReference type="InterPro" id="IPR036909">
    <property type="entry name" value="Cyt_c-like_dom_sf"/>
</dbReference>
<dbReference type="PANTHER" id="PTHR35008">
    <property type="entry name" value="BLL4482 PROTEIN-RELATED"/>
    <property type="match status" value="1"/>
</dbReference>
<dbReference type="InterPro" id="IPR009056">
    <property type="entry name" value="Cyt_c-like_dom"/>
</dbReference>
<dbReference type="EMBL" id="FOAP01000004">
    <property type="protein sequence ID" value="SEL12778.1"/>
    <property type="molecule type" value="Genomic_DNA"/>
</dbReference>
<name>A0A1H7MPL6_STIAU</name>
<accession>A0A1H7MPL6</accession>
<dbReference type="RefSeq" id="WP_075006123.1">
    <property type="nucleotide sequence ID" value="NZ_FOAP01000004.1"/>
</dbReference>
<evidence type="ECO:0000259" key="5">
    <source>
        <dbReference type="PROSITE" id="PS51007"/>
    </source>
</evidence>
<dbReference type="Proteomes" id="UP000182719">
    <property type="component" value="Unassembled WGS sequence"/>
</dbReference>
<sequence length="402" mass="42639">MVKKILIGIGGLVALVVVAAVALFLVASSKLSATVEAPLPPITAATDAQSLARGKHIFETICYDCHVQDSSNRAAGGVMPDLPKAFGAVITANLTSHPTAGIQGVSDGHLARAIRFGVRRDGHRMVTMPLFGMSDEDLAAVLGFLRSNDEIVAPDERVQPAPQLSPVGKLALGMGLAPVPTWPASGIKAPPKGPTVEYGAYLANEVYVCAECHTPGVDGAKARGPDAFKGGFKFVDTPEGGIYSTNITFGETGLAKYTLPEFSRALQHGINREGIPLRLPMVRVRNLDDVDVQALYTFLQSVPKAEATLPEDAAPRVKADLSAGPEKLFSQLGCALCHGEGAKYHERIKPAVGKPAAEVARWIRNPEATLPGTQMPTYHDLLNDEQALELATWVQTYAAKIP</sequence>
<evidence type="ECO:0000313" key="7">
    <source>
        <dbReference type="Proteomes" id="UP000182719"/>
    </source>
</evidence>
<dbReference type="GO" id="GO:0046872">
    <property type="term" value="F:metal ion binding"/>
    <property type="evidence" value="ECO:0007669"/>
    <property type="project" value="UniProtKB-KW"/>
</dbReference>
<dbReference type="SUPFAM" id="SSF46626">
    <property type="entry name" value="Cytochrome c"/>
    <property type="match status" value="3"/>
</dbReference>
<dbReference type="OrthoDB" id="9809720at2"/>
<feature type="domain" description="Cytochrome c" evidence="5">
    <location>
        <begin position="319"/>
        <end position="398"/>
    </location>
</feature>
<reference evidence="7" key="1">
    <citation type="submission" date="2016-10" db="EMBL/GenBank/DDBJ databases">
        <authorList>
            <person name="Varghese N."/>
            <person name="Submissions S."/>
        </authorList>
    </citation>
    <scope>NUCLEOTIDE SEQUENCE [LARGE SCALE GENOMIC DNA]</scope>
    <source>
        <strain evidence="7">DSM 17044</strain>
    </source>
</reference>
<evidence type="ECO:0000313" key="6">
    <source>
        <dbReference type="EMBL" id="SEL12778.1"/>
    </source>
</evidence>
<dbReference type="Pfam" id="PF13442">
    <property type="entry name" value="Cytochrome_CBB3"/>
    <property type="match status" value="1"/>
</dbReference>
<evidence type="ECO:0000256" key="1">
    <source>
        <dbReference type="ARBA" id="ARBA00022617"/>
    </source>
</evidence>